<dbReference type="EMBL" id="JAUSUQ010000012">
    <property type="protein sequence ID" value="MDQ0340293.1"/>
    <property type="molecule type" value="Genomic_DNA"/>
</dbReference>
<sequence length="68" mass="8109">GTPFSYGIWTIPRIPYLFLFFQVLTQNIVRHQAKENEKQSILDLFRKNLITSEDVELQLKKINDEKQD</sequence>
<gene>
    <name evidence="1" type="ORF">J2S00_003098</name>
</gene>
<evidence type="ECO:0000313" key="2">
    <source>
        <dbReference type="Proteomes" id="UP001232445"/>
    </source>
</evidence>
<organism evidence="1 2">
    <name type="scientific">Caldalkalibacillus uzonensis</name>
    <dbReference type="NCBI Taxonomy" id="353224"/>
    <lineage>
        <taxon>Bacteria</taxon>
        <taxon>Bacillati</taxon>
        <taxon>Bacillota</taxon>
        <taxon>Bacilli</taxon>
        <taxon>Bacillales</taxon>
        <taxon>Bacillaceae</taxon>
        <taxon>Caldalkalibacillus</taxon>
    </lineage>
</organism>
<dbReference type="Proteomes" id="UP001232445">
    <property type="component" value="Unassembled WGS sequence"/>
</dbReference>
<comment type="caution">
    <text evidence="1">The sequence shown here is derived from an EMBL/GenBank/DDBJ whole genome shotgun (WGS) entry which is preliminary data.</text>
</comment>
<accession>A0ABU0CW07</accession>
<feature type="non-terminal residue" evidence="1">
    <location>
        <position position="1"/>
    </location>
</feature>
<name>A0ABU0CW07_9BACI</name>
<protein>
    <submittedName>
        <fullName evidence="1">Uncharacterized protein</fullName>
    </submittedName>
</protein>
<reference evidence="1 2" key="1">
    <citation type="submission" date="2023-07" db="EMBL/GenBank/DDBJ databases">
        <title>Genomic Encyclopedia of Type Strains, Phase IV (KMG-IV): sequencing the most valuable type-strain genomes for metagenomic binning, comparative biology and taxonomic classification.</title>
        <authorList>
            <person name="Goeker M."/>
        </authorList>
    </citation>
    <scope>NUCLEOTIDE SEQUENCE [LARGE SCALE GENOMIC DNA]</scope>
    <source>
        <strain evidence="1 2">DSM 17740</strain>
    </source>
</reference>
<dbReference type="RefSeq" id="WP_307341653.1">
    <property type="nucleotide sequence ID" value="NZ_JAUSUQ010000012.1"/>
</dbReference>
<evidence type="ECO:0000313" key="1">
    <source>
        <dbReference type="EMBL" id="MDQ0340293.1"/>
    </source>
</evidence>
<keyword evidence="2" id="KW-1185">Reference proteome</keyword>
<proteinExistence type="predicted"/>